<organism evidence="3 4">
    <name type="scientific">Discostella pseudostelligera</name>
    <dbReference type="NCBI Taxonomy" id="259834"/>
    <lineage>
        <taxon>Eukaryota</taxon>
        <taxon>Sar</taxon>
        <taxon>Stramenopiles</taxon>
        <taxon>Ochrophyta</taxon>
        <taxon>Bacillariophyta</taxon>
        <taxon>Coscinodiscophyceae</taxon>
        <taxon>Thalassiosirophycidae</taxon>
        <taxon>Stephanodiscales</taxon>
        <taxon>Stephanodiscaceae</taxon>
        <taxon>Discostella</taxon>
    </lineage>
</organism>
<feature type="compositionally biased region" description="Basic and acidic residues" evidence="1">
    <location>
        <begin position="154"/>
        <end position="165"/>
    </location>
</feature>
<dbReference type="AlphaFoldDB" id="A0ABD3M537"/>
<dbReference type="Proteomes" id="UP001530293">
    <property type="component" value="Unassembled WGS sequence"/>
</dbReference>
<feature type="compositionally biased region" description="Basic and acidic residues" evidence="1">
    <location>
        <begin position="312"/>
        <end position="347"/>
    </location>
</feature>
<feature type="compositionally biased region" description="Polar residues" evidence="1">
    <location>
        <begin position="940"/>
        <end position="950"/>
    </location>
</feature>
<dbReference type="PANTHER" id="PTHR12202">
    <property type="entry name" value="ESF1 HOMOLOG"/>
    <property type="match status" value="1"/>
</dbReference>
<feature type="compositionally biased region" description="Basic and acidic residues" evidence="1">
    <location>
        <begin position="109"/>
        <end position="124"/>
    </location>
</feature>
<evidence type="ECO:0000313" key="4">
    <source>
        <dbReference type="Proteomes" id="UP001530293"/>
    </source>
</evidence>
<evidence type="ECO:0000313" key="3">
    <source>
        <dbReference type="EMBL" id="KAL3757973.1"/>
    </source>
</evidence>
<feature type="compositionally biased region" description="Acidic residues" evidence="1">
    <location>
        <begin position="386"/>
        <end position="412"/>
    </location>
</feature>
<keyword evidence="4" id="KW-1185">Reference proteome</keyword>
<protein>
    <recommendedName>
        <fullName evidence="2">ESF1 RRM domain-containing protein</fullName>
    </recommendedName>
</protein>
<feature type="compositionally biased region" description="Acidic residues" evidence="1">
    <location>
        <begin position="588"/>
        <end position="600"/>
    </location>
</feature>
<dbReference type="InterPro" id="IPR056750">
    <property type="entry name" value="RRM_ESF1"/>
</dbReference>
<feature type="compositionally biased region" description="Basic residues" evidence="1">
    <location>
        <begin position="1"/>
        <end position="18"/>
    </location>
</feature>
<reference evidence="3 4" key="1">
    <citation type="submission" date="2024-10" db="EMBL/GenBank/DDBJ databases">
        <title>Updated reference genomes for cyclostephanoid diatoms.</title>
        <authorList>
            <person name="Roberts W.R."/>
            <person name="Alverson A.J."/>
        </authorList>
    </citation>
    <scope>NUCLEOTIDE SEQUENCE [LARGE SCALE GENOMIC DNA]</scope>
    <source>
        <strain evidence="3 4">AJA232-27</strain>
    </source>
</reference>
<feature type="region of interest" description="Disordered" evidence="1">
    <location>
        <begin position="109"/>
        <end position="270"/>
    </location>
</feature>
<feature type="region of interest" description="Disordered" evidence="1">
    <location>
        <begin position="920"/>
        <end position="957"/>
    </location>
</feature>
<feature type="compositionally biased region" description="Basic residues" evidence="1">
    <location>
        <begin position="731"/>
        <end position="749"/>
    </location>
</feature>
<proteinExistence type="predicted"/>
<dbReference type="EMBL" id="JALLBG020000245">
    <property type="protein sequence ID" value="KAL3757973.1"/>
    <property type="molecule type" value="Genomic_DNA"/>
</dbReference>
<accession>A0ABD3M537</accession>
<evidence type="ECO:0000259" key="2">
    <source>
        <dbReference type="Pfam" id="PF25121"/>
    </source>
</evidence>
<feature type="compositionally biased region" description="Low complexity" evidence="1">
    <location>
        <begin position="199"/>
        <end position="213"/>
    </location>
</feature>
<dbReference type="InterPro" id="IPR039754">
    <property type="entry name" value="Esf1"/>
</dbReference>
<feature type="region of interest" description="Disordered" evidence="1">
    <location>
        <begin position="312"/>
        <end position="445"/>
    </location>
</feature>
<feature type="compositionally biased region" description="Basic and acidic residues" evidence="1">
    <location>
        <begin position="793"/>
        <end position="822"/>
    </location>
</feature>
<feature type="compositionally biased region" description="Gly residues" evidence="1">
    <location>
        <begin position="79"/>
        <end position="91"/>
    </location>
</feature>
<feature type="compositionally biased region" description="Basic residues" evidence="1">
    <location>
        <begin position="125"/>
        <end position="137"/>
    </location>
</feature>
<feature type="region of interest" description="Disordered" evidence="1">
    <location>
        <begin position="1"/>
        <end position="96"/>
    </location>
</feature>
<dbReference type="Pfam" id="PF25121">
    <property type="entry name" value="RRM_ESF1"/>
    <property type="match status" value="2"/>
</dbReference>
<comment type="caution">
    <text evidence="3">The sequence shown here is derived from an EMBL/GenBank/DDBJ whole genome shotgun (WGS) entry which is preliminary data.</text>
</comment>
<feature type="compositionally biased region" description="Acidic residues" evidence="1">
    <location>
        <begin position="214"/>
        <end position="230"/>
    </location>
</feature>
<feature type="domain" description="ESF1 RRM" evidence="2">
    <location>
        <begin position="434"/>
        <end position="502"/>
    </location>
</feature>
<feature type="compositionally biased region" description="Acidic residues" evidence="1">
    <location>
        <begin position="348"/>
        <end position="357"/>
    </location>
</feature>
<feature type="domain" description="ESF1 RRM" evidence="2">
    <location>
        <begin position="273"/>
        <end position="353"/>
    </location>
</feature>
<evidence type="ECO:0000256" key="1">
    <source>
        <dbReference type="SAM" id="MobiDB-lite"/>
    </source>
</evidence>
<feature type="region of interest" description="Disordered" evidence="1">
    <location>
        <begin position="713"/>
        <end position="822"/>
    </location>
</feature>
<feature type="compositionally biased region" description="Low complexity" evidence="1">
    <location>
        <begin position="637"/>
        <end position="651"/>
    </location>
</feature>
<name>A0ABD3M537_9STRA</name>
<sequence length="981" mass="108973">MSSKAKKSSSSKHRKKSSTTKASEHDVIIDERFAAAITRPQFHKAKRSSGSSSSGGGSNYQRNTQDDDNLDGTLTLGSGNSGGGGGGGGLGESLTEAIRSDDRFSAALLDSDKFGCVPDRDKYGRKTTKKTKKRKKKERNERGGEDNNENEEDNDRKESLNEHISKGKKSKSNTEKQDSQSVDNSMEARIAYLNALSRGDISGSSSSDDSSAGSDDDENESEDHDSDDDISIQGTLGIFDPSHKSHLPGDDANSNSEGDNDDDEETDEPSPYLCILNLNWEHIRAVDVYAMLHSFCPPGTLKKVEVYPSDFGRERMEKERVEGPPAEIWKKCEKDNEEKKQRGVHLDESDEEEEEEDASGKDSDGIPSDDEVSDDTNRDDRPTNSSDDDDIEDDDDDVDEDEEEDDDEDVLDLNDATSKLYSHFPPQSAVVKNSKRRHDQEEEDGFDIEKLREYEASKLRYYFAIASFSTCDAASQVYDTVDGMEMEDSAAEIDVRVLPSNQYQCTIQDRAVRDACDRLPAKYTPPENATATALRQSRVTCSWERGDADRERKLNYGMGKDAWEALATGEDLKLYLATSDNSSCSSDGDSEEEHDVDDELESRVKENAKKNRGSSTRKMLGLATSDSEEENDDAQKSLDSVCSSDESSSDCSDNKVHGSYPNETESESKSNPAAADIDELIRSKEVAFVPGKQILDEKIRAKIAQSTNIKYEVGVDVVNRREELSPFQKYLQKRKEKKRERRQASRRARKNDGGQNLDDGNEVNNDDMYGIDPEFGLAQFSDEEPGASGDAVGDNRHDDDGSPGRSTPELKGRRSDKVASSREELELLLAGDDDDELNKDFDMRGLAKLERHSNKKLKGKRKRQFETLAANVSGQDFCIDASDSRFAALLNGTNDSYGIDRTHPSFRDTVAMKKLLQERSERMKKHRDSFATGIGEGKSRSTSRLTNEKSSISRKSEVCDDGAMQLSSLVKRIQQKISKEG</sequence>
<dbReference type="PANTHER" id="PTHR12202:SF0">
    <property type="entry name" value="ESF1 HOMOLOG"/>
    <property type="match status" value="1"/>
</dbReference>
<feature type="compositionally biased region" description="Basic and acidic residues" evidence="1">
    <location>
        <begin position="22"/>
        <end position="33"/>
    </location>
</feature>
<feature type="region of interest" description="Disordered" evidence="1">
    <location>
        <begin position="580"/>
        <end position="676"/>
    </location>
</feature>
<feature type="compositionally biased region" description="Acidic residues" evidence="1">
    <location>
        <begin position="258"/>
        <end position="268"/>
    </location>
</feature>
<gene>
    <name evidence="3" type="ORF">ACHAWU_006031</name>
</gene>